<reference evidence="15 16" key="1">
    <citation type="submission" date="2024-01" db="EMBL/GenBank/DDBJ databases">
        <title>Genome assemblies of Stephania.</title>
        <authorList>
            <person name="Yang L."/>
        </authorList>
    </citation>
    <scope>NUCLEOTIDE SEQUENCE [LARGE SCALE GENOMIC DNA]</scope>
    <source>
        <strain evidence="15">JXDWG</strain>
        <tissue evidence="15">Leaf</tissue>
    </source>
</reference>
<dbReference type="Pfam" id="PF23598">
    <property type="entry name" value="LRR_14"/>
    <property type="match status" value="1"/>
</dbReference>
<dbReference type="InterPro" id="IPR003591">
    <property type="entry name" value="Leu-rich_rpt_typical-subtyp"/>
</dbReference>
<comment type="subcellular location">
    <subcellularLocation>
        <location evidence="1">Cell membrane</location>
        <topology evidence="1">Single-pass type I membrane protein</topology>
    </subcellularLocation>
</comment>
<dbReference type="PRINTS" id="PR00019">
    <property type="entry name" value="LEURICHRPT"/>
</dbReference>
<keyword evidence="10" id="KW-0325">Glycoprotein</keyword>
<dbReference type="PROSITE" id="PS51450">
    <property type="entry name" value="LRR"/>
    <property type="match status" value="3"/>
</dbReference>
<dbReference type="Pfam" id="PF13855">
    <property type="entry name" value="LRR_8"/>
    <property type="match status" value="2"/>
</dbReference>
<evidence type="ECO:0000256" key="10">
    <source>
        <dbReference type="ARBA" id="ARBA00023180"/>
    </source>
</evidence>
<feature type="domain" description="Leucine-rich repeat-containing N-terminal plant-type" evidence="13">
    <location>
        <begin position="237"/>
        <end position="260"/>
    </location>
</feature>
<dbReference type="InterPro" id="IPR046956">
    <property type="entry name" value="RLP23-like"/>
</dbReference>
<evidence type="ECO:0000256" key="5">
    <source>
        <dbReference type="ARBA" id="ARBA00022692"/>
    </source>
</evidence>
<feature type="domain" description="Leucine-rich repeat-containing N-terminal plant-type" evidence="13">
    <location>
        <begin position="1249"/>
        <end position="1294"/>
    </location>
</feature>
<dbReference type="SUPFAM" id="SSF52058">
    <property type="entry name" value="L domain-like"/>
    <property type="match status" value="7"/>
</dbReference>
<keyword evidence="3" id="KW-1003">Cell membrane</keyword>
<dbReference type="PANTHER" id="PTHR48061:SF2">
    <property type="entry name" value="RECEPTOR LIKE PROTEIN 30-LIKE"/>
    <property type="match status" value="1"/>
</dbReference>
<dbReference type="Gene3D" id="3.80.10.10">
    <property type="entry name" value="Ribonuclease Inhibitor"/>
    <property type="match status" value="8"/>
</dbReference>
<gene>
    <name evidence="15" type="ORF">Scep_002698</name>
</gene>
<keyword evidence="7" id="KW-0677">Repeat</keyword>
<protein>
    <recommendedName>
        <fullName evidence="17">Chaoptin</fullName>
    </recommendedName>
</protein>
<dbReference type="InterPro" id="IPR032675">
    <property type="entry name" value="LRR_dom_sf"/>
</dbReference>
<feature type="domain" description="Disease resistance R13L4/SHOC-2-like LRR" evidence="14">
    <location>
        <begin position="398"/>
        <end position="631"/>
    </location>
</feature>
<evidence type="ECO:0000256" key="12">
    <source>
        <dbReference type="SAM" id="Phobius"/>
    </source>
</evidence>
<comment type="similarity">
    <text evidence="2">Belongs to the RLP family.</text>
</comment>
<evidence type="ECO:0000256" key="6">
    <source>
        <dbReference type="ARBA" id="ARBA00022729"/>
    </source>
</evidence>
<evidence type="ECO:0000256" key="3">
    <source>
        <dbReference type="ARBA" id="ARBA00022475"/>
    </source>
</evidence>
<proteinExistence type="inferred from homology"/>
<keyword evidence="4" id="KW-0433">Leucine-rich repeat</keyword>
<dbReference type="Proteomes" id="UP001419268">
    <property type="component" value="Unassembled WGS sequence"/>
</dbReference>
<evidence type="ECO:0008006" key="17">
    <source>
        <dbReference type="Google" id="ProtNLM"/>
    </source>
</evidence>
<accession>A0AAP0LC18</accession>
<evidence type="ECO:0000256" key="2">
    <source>
        <dbReference type="ARBA" id="ARBA00009592"/>
    </source>
</evidence>
<dbReference type="GO" id="GO:0009791">
    <property type="term" value="P:post-embryonic development"/>
    <property type="evidence" value="ECO:0007669"/>
    <property type="project" value="UniProtKB-ARBA"/>
</dbReference>
<feature type="transmembrane region" description="Helical" evidence="12">
    <location>
        <begin position="2031"/>
        <end position="2051"/>
    </location>
</feature>
<dbReference type="InterPro" id="IPR001611">
    <property type="entry name" value="Leu-rich_rpt"/>
</dbReference>
<evidence type="ECO:0000313" key="16">
    <source>
        <dbReference type="Proteomes" id="UP001419268"/>
    </source>
</evidence>
<keyword evidence="6" id="KW-0732">Signal</keyword>
<evidence type="ECO:0000256" key="9">
    <source>
        <dbReference type="ARBA" id="ARBA00023136"/>
    </source>
</evidence>
<dbReference type="PANTHER" id="PTHR48061">
    <property type="entry name" value="LEUCINE-RICH REPEAT RECEPTOR PROTEIN KINASE EMS1-LIKE-RELATED"/>
    <property type="match status" value="1"/>
</dbReference>
<evidence type="ECO:0000256" key="11">
    <source>
        <dbReference type="SAM" id="MobiDB-lite"/>
    </source>
</evidence>
<dbReference type="InterPro" id="IPR013210">
    <property type="entry name" value="LRR_N_plant-typ"/>
</dbReference>
<keyword evidence="8 12" id="KW-1133">Transmembrane helix</keyword>
<evidence type="ECO:0000256" key="1">
    <source>
        <dbReference type="ARBA" id="ARBA00004251"/>
    </source>
</evidence>
<dbReference type="EMBL" id="JBBNAG010000001">
    <property type="protein sequence ID" value="KAK9167507.1"/>
    <property type="molecule type" value="Genomic_DNA"/>
</dbReference>
<dbReference type="FunFam" id="3.80.10.10:FF:000233">
    <property type="entry name" value="Leucine-rich repeat receptor-like protein kinase TDR"/>
    <property type="match status" value="1"/>
</dbReference>
<evidence type="ECO:0000256" key="8">
    <source>
        <dbReference type="ARBA" id="ARBA00022989"/>
    </source>
</evidence>
<sequence>MPDVTYTFLMFPNKGQALEYESIQIPKLNAIDLSSNLFDGEIPTSIGDYKSLMSLNLSHNSLVGKIPSSLANLTQLESLDLSNNDLVGEIPSELTSLTFLLVLKVSRNHLIGMIPSGCQFDTFPSSSFEGNSRLCGIQLQIDCNPNKSGNVAPPSDNANQSNGTNFDWIFAVAGYGSGLVVGVVIEHFVLWRNIYYLEKFMNTIRFFQGKRPLRVRSLRRSCFEGCFKAVSREILSSMNEHGSWKANTDCCTSWEGVSCDHFGYVIGLDASESGLVGNIDSNNSLFNLHHLQNVNLAYNDFNSSSIPAGFARLNRSLTHLDLSSSNFYGVVPQEISQLTNLISLDLSQSNLEVIKSPNTSLRTLISNFSSLMELHLGSFMSDGYTSTISAHEWLSVIASAELHHLQVLTLSGCELDGSIGTSMLNLSSLSHVDLSNNDITDFPQQMFHLPNLKVLDLSYNSHLTGSLPEFPPGTPLQQLFLAYTNYTGRIPDSIGNLKQLTDLDVVDCGFFGPLPHSIGDLGKLAFLVLDGNNFEGEVPSSFSNLSRLEELDMSFNGFVGPLPSLKASCMTIARIDLSSNKFSGPIPSSYANNDLPNLTYLDLSNNQLNGTIPPSLLTLPSLQEMYLDQNKFIGILDDETFPNSISSPLLVRLDLSYNLLQGNIPKFISKFTSLERLDLRSNNFHGVVDPRMFASLKNLSEIHLSYNIMISIDSSDLLITIPSLSEFAASSCNVSAVPEFLRYQPVLQILDLSNNQIQGKMPDWLWTNLDNVDLSNNSLVGFEDPFSNHSSSSLKYLDLSSNHFEGSLPIFPSSLKTLDLSSNHFEGSPPNFPKGMDTISLSKNNFTGAIPLTICNSSWSHIDLSHNQISGEIPSCLFNTLMDRYPISVVDLSKNKLQGIIPDTFGSECLLEGLNLNGNQLEGPLPRSLVNCRDLSVLDLGNNQIDDTFPFWLEHLESLQVLMLQSNKFHGLIGRRHIANSSFESLHIISLSANSFTGHLPLEYFPSLYLKGMYENDDHQTSHSAMSDVTYTFLMFPNKGQALEYSSVQIPVLNAIDLSSNLFDGEIPTSIGDYKSLMSLNLSHNSLVGKIPSSLANLRQHESLDLSNNDLVGEIPSELTSLTFLLVFNVSRNHLIGMIPSGRQFDTFPSSSFEGNSRLCGIQLQIDCNPNKSGNVAPPSDHANQSNGTNFDWIFAMAGYGSGLIVGVVIEHFVLWRNRYYLENRIWIRDYRWHADRTFPFVDEQILPRESSALLQFKASFTIDVSYALTPFSKLWSWKANTDCCTSWDGVTCDDFGFVIGLNVSDSGIVGNINSNNTLFNLYHLQNLNLAFNDFNSSSIPAAFSHLRRLTHLNLSAASFSGQIPLEITQLKRLVSLDLSFLHLEVSSPNTLRALISNFSSMKELHMDSMDLTIGPAEDWFRAIGSAELHNLQTFRWLDLSFNRFTGSIPASYANNRLLRALKLSNNLLTGTVPSSLFNLLFLETILLDGNQLTGELHDDEISPISSSPLYEINLNQNRLGGPIPPSLFKFPNLQLLNLGLNSFHGVLDPHVFVSNITSIDLSNNTMLSIDPSDIAINVSQLSNFYFSNCNLSKIPGFFRYQEKLKNLHLSNNHLQGKMPEWIWNVVENLDLSSNSLVEFEDPLSDHSLSTLNTLFLSNNFEGPIPILPSSLTYVSLANNKFSGTIPPTICNTSCDYINLSGNDLSETIPPCLVNMSSLLVLDLSKNRLQGNIPDNFGDQCGMARIFFGGNQLEGPLPRSLANCTYMEVIDLGNNQISDIFPFWLEDLEELQALMLRSNRLHGTIGHHRRLNNSSFPKLHIVDLSSNKFTGQLPMEYLRTSKVMTMNTKDDTHQVINSSYNEDYKFSLMVPNKGQELDYVVDLISILNVLDLSSNQFEGEIPELVGEFKSLATLNFSHNNLIGEISSSLGNLKHLQSLDLSNNDLAGEIPSELASLTFLSVFNVSLNHLVGRIPSGTQFDTFSRNSFQGNLGLCGSQLQIQCNPKTRDDAPTSEKPPSSIENSSSDFDWRFALAGCGSGIIIGVVIEHFILTKNMYYLAKVLAMERFINESYRQRARRRRWRN</sequence>
<feature type="region of interest" description="Disordered" evidence="11">
    <location>
        <begin position="2004"/>
        <end position="2023"/>
    </location>
</feature>
<dbReference type="FunFam" id="3.80.10.10:FF:000213">
    <property type="entry name" value="Tyrosine-sulfated glycopeptide receptor 1"/>
    <property type="match status" value="2"/>
</dbReference>
<evidence type="ECO:0000256" key="7">
    <source>
        <dbReference type="ARBA" id="ARBA00022737"/>
    </source>
</evidence>
<keyword evidence="16" id="KW-1185">Reference proteome</keyword>
<dbReference type="GO" id="GO:0005886">
    <property type="term" value="C:plasma membrane"/>
    <property type="evidence" value="ECO:0007669"/>
    <property type="project" value="UniProtKB-SubCell"/>
</dbReference>
<evidence type="ECO:0000313" key="15">
    <source>
        <dbReference type="EMBL" id="KAK9167507.1"/>
    </source>
</evidence>
<dbReference type="Pfam" id="PF00560">
    <property type="entry name" value="LRR_1"/>
    <property type="match status" value="9"/>
</dbReference>
<keyword evidence="5 12" id="KW-0812">Transmembrane</keyword>
<evidence type="ECO:0000259" key="14">
    <source>
        <dbReference type="Pfam" id="PF23598"/>
    </source>
</evidence>
<organism evidence="15 16">
    <name type="scientific">Stephania cephalantha</name>
    <dbReference type="NCBI Taxonomy" id="152367"/>
    <lineage>
        <taxon>Eukaryota</taxon>
        <taxon>Viridiplantae</taxon>
        <taxon>Streptophyta</taxon>
        <taxon>Embryophyta</taxon>
        <taxon>Tracheophyta</taxon>
        <taxon>Spermatophyta</taxon>
        <taxon>Magnoliopsida</taxon>
        <taxon>Ranunculales</taxon>
        <taxon>Menispermaceae</taxon>
        <taxon>Menispermoideae</taxon>
        <taxon>Cissampelideae</taxon>
        <taxon>Stephania</taxon>
    </lineage>
</organism>
<comment type="caution">
    <text evidence="15">The sequence shown here is derived from an EMBL/GenBank/DDBJ whole genome shotgun (WGS) entry which is preliminary data.</text>
</comment>
<dbReference type="FunFam" id="3.80.10.10:FF:000095">
    <property type="entry name" value="LRR receptor-like serine/threonine-protein kinase GSO1"/>
    <property type="match status" value="1"/>
</dbReference>
<dbReference type="InterPro" id="IPR055414">
    <property type="entry name" value="LRR_R13L4/SHOC2-like"/>
</dbReference>
<keyword evidence="9 12" id="KW-0472">Membrane</keyword>
<dbReference type="Pfam" id="PF08263">
    <property type="entry name" value="LRRNT_2"/>
    <property type="match status" value="2"/>
</dbReference>
<name>A0AAP0LC18_9MAGN</name>
<evidence type="ECO:0000259" key="13">
    <source>
        <dbReference type="Pfam" id="PF08263"/>
    </source>
</evidence>
<dbReference type="SMART" id="SM00369">
    <property type="entry name" value="LRR_TYP"/>
    <property type="match status" value="16"/>
</dbReference>
<evidence type="ECO:0000256" key="4">
    <source>
        <dbReference type="ARBA" id="ARBA00022614"/>
    </source>
</evidence>